<keyword evidence="1" id="KW-1133">Transmembrane helix</keyword>
<dbReference type="GO" id="GO:0003677">
    <property type="term" value="F:DNA binding"/>
    <property type="evidence" value="ECO:0007669"/>
    <property type="project" value="InterPro"/>
</dbReference>
<keyword evidence="1" id="KW-0812">Transmembrane</keyword>
<dbReference type="GO" id="GO:0000156">
    <property type="term" value="F:phosphorelay response regulator activity"/>
    <property type="evidence" value="ECO:0007669"/>
    <property type="project" value="InterPro"/>
</dbReference>
<proteinExistence type="predicted"/>
<dbReference type="Pfam" id="PF04397">
    <property type="entry name" value="LytTR"/>
    <property type="match status" value="1"/>
</dbReference>
<dbReference type="AlphaFoldDB" id="A0A0P7A5U7"/>
<dbReference type="Proteomes" id="UP000050280">
    <property type="component" value="Unassembled WGS sequence"/>
</dbReference>
<feature type="domain" description="HTH LytTR-type" evidence="2">
    <location>
        <begin position="431"/>
        <end position="522"/>
    </location>
</feature>
<dbReference type="Gene3D" id="2.40.50.1020">
    <property type="entry name" value="LytTr DNA-binding domain"/>
    <property type="match status" value="1"/>
</dbReference>
<dbReference type="InterPro" id="IPR007492">
    <property type="entry name" value="LytTR_DNA-bd_dom"/>
</dbReference>
<organism evidence="3 4">
    <name type="scientific">Croceitalea dokdonensis DOKDO 023</name>
    <dbReference type="NCBI Taxonomy" id="1300341"/>
    <lineage>
        <taxon>Bacteria</taxon>
        <taxon>Pseudomonadati</taxon>
        <taxon>Bacteroidota</taxon>
        <taxon>Flavobacteriia</taxon>
        <taxon>Flavobacteriales</taxon>
        <taxon>Flavobacteriaceae</taxon>
        <taxon>Croceitalea</taxon>
    </lineage>
</organism>
<evidence type="ECO:0000256" key="1">
    <source>
        <dbReference type="SAM" id="Phobius"/>
    </source>
</evidence>
<gene>
    <name evidence="3" type="ORF">I595_1630</name>
</gene>
<evidence type="ECO:0000259" key="2">
    <source>
        <dbReference type="PROSITE" id="PS50930"/>
    </source>
</evidence>
<dbReference type="PROSITE" id="PS50930">
    <property type="entry name" value="HTH_LYTTR"/>
    <property type="match status" value="1"/>
</dbReference>
<dbReference type="RefSeq" id="WP_157449679.1">
    <property type="nucleotide sequence ID" value="NZ_LDJX01000003.1"/>
</dbReference>
<dbReference type="OrthoDB" id="2962330at2"/>
<evidence type="ECO:0000313" key="3">
    <source>
        <dbReference type="EMBL" id="KPM31982.1"/>
    </source>
</evidence>
<keyword evidence="1" id="KW-0472">Membrane</keyword>
<protein>
    <submittedName>
        <fullName evidence="3">TPR repeat-containing protein</fullName>
    </submittedName>
</protein>
<keyword evidence="4" id="KW-1185">Reference proteome</keyword>
<evidence type="ECO:0000313" key="4">
    <source>
        <dbReference type="Proteomes" id="UP000050280"/>
    </source>
</evidence>
<reference evidence="3 4" key="1">
    <citation type="submission" date="2015-09" db="EMBL/GenBank/DDBJ databases">
        <title>Genome sequence of the marine flavobacterium Croceitalea dokdonensis DOKDO 023 that contains proton- and sodium-pumping rhodopsins.</title>
        <authorList>
            <person name="Kwon S.-K."/>
            <person name="Lee H.K."/>
            <person name="Kwak M.-J."/>
            <person name="Kim J.F."/>
        </authorList>
    </citation>
    <scope>NUCLEOTIDE SEQUENCE [LARGE SCALE GENOMIC DNA]</scope>
    <source>
        <strain evidence="3 4">DOKDO 023</strain>
    </source>
</reference>
<feature type="transmembrane region" description="Helical" evidence="1">
    <location>
        <begin position="379"/>
        <end position="398"/>
    </location>
</feature>
<accession>A0A0P7A5U7</accession>
<dbReference type="EMBL" id="LDJX01000003">
    <property type="protein sequence ID" value="KPM31982.1"/>
    <property type="molecule type" value="Genomic_DNA"/>
</dbReference>
<name>A0A0P7A5U7_9FLAO</name>
<comment type="caution">
    <text evidence="3">The sequence shown here is derived from an EMBL/GenBank/DDBJ whole genome shotgun (WGS) entry which is preliminary data.</text>
</comment>
<dbReference type="InterPro" id="IPR046947">
    <property type="entry name" value="LytR-like"/>
</dbReference>
<dbReference type="Gene3D" id="1.25.40.10">
    <property type="entry name" value="Tetratricopeptide repeat domain"/>
    <property type="match status" value="1"/>
</dbReference>
<sequence>MKTPSLFLKLYCQLTLVGCATVCLGQDGVKGYHETIVDFVQAVALHDTLEVNTFIKEAQLPKTLRRPMRYHSFLFLSDSLPHDFSFKNVDLKNKGAAILHLLNGMKWHALQEEDSLAFDYGTKALYKAKNFGEHRLVAYVFQRLGEQLLNNPERTEDVASNFLADYSKGIFNQEHQFWLSYFKSLFVFQKANGTTDSVLKRTIKDYKGLQDNLPDNDFIKGRYFQSLGIVHANFLQDTPGAIIQYKKAIEQYQKVPSGIAEQAIVSCGFNIAVEHFQLKNYVRAIHRLRKLGNAPAIYKVPYVRRARLSWLSKAYDSLRQKDSALFFLKAANMEEKRQQQIKKALAMKKIDKEYRLHDVQQSLSTIQVQNEVLGIRMQLLIFILLMLLAVSFIAFWLYRRYFSKSRSLIEEQSETLQRLDELKQLVIKNHIVLKDKTKIYISDLMYIKAEDHYLKLFLNTGKQHLVRGKLREIKQELPPNFVQSHRSYIVNSNFIKQVTNKVVILLNGDDIPISKTFKNGLS</sequence>
<dbReference type="PANTHER" id="PTHR37299">
    <property type="entry name" value="TRANSCRIPTIONAL REGULATOR-RELATED"/>
    <property type="match status" value="1"/>
</dbReference>
<dbReference type="InterPro" id="IPR011990">
    <property type="entry name" value="TPR-like_helical_dom_sf"/>
</dbReference>
<dbReference type="SMART" id="SM00850">
    <property type="entry name" value="LytTR"/>
    <property type="match status" value="1"/>
</dbReference>
<dbReference type="STRING" id="1300341.I595_1630"/>
<dbReference type="PANTHER" id="PTHR37299:SF1">
    <property type="entry name" value="STAGE 0 SPORULATION PROTEIN A HOMOLOG"/>
    <property type="match status" value="1"/>
</dbReference>